<proteinExistence type="predicted"/>
<organism evidence="8 9">
    <name type="scientific">Trichomonas vaginalis (strain ATCC PRA-98 / G3)</name>
    <dbReference type="NCBI Taxonomy" id="412133"/>
    <lineage>
        <taxon>Eukaryota</taxon>
        <taxon>Metamonada</taxon>
        <taxon>Parabasalia</taxon>
        <taxon>Trichomonadida</taxon>
        <taxon>Trichomonadidae</taxon>
        <taxon>Trichomonas</taxon>
    </lineage>
</organism>
<feature type="domain" description="Bromo" evidence="6">
    <location>
        <begin position="20"/>
        <end position="92"/>
    </location>
</feature>
<dbReference type="PROSITE" id="PS00633">
    <property type="entry name" value="BROMODOMAIN_1"/>
    <property type="match status" value="1"/>
</dbReference>
<dbReference type="InterPro" id="IPR018359">
    <property type="entry name" value="Bromodomain_CS"/>
</dbReference>
<keyword evidence="2 4" id="KW-0103">Bromodomain</keyword>
<dbReference type="SMART" id="SM00297">
    <property type="entry name" value="BROMO"/>
    <property type="match status" value="1"/>
</dbReference>
<evidence type="ECO:0000313" key="8">
    <source>
        <dbReference type="EMBL" id="EAX96878.1"/>
    </source>
</evidence>
<evidence type="ECO:0000259" key="6">
    <source>
        <dbReference type="PROSITE" id="PS50014"/>
    </source>
</evidence>
<dbReference type="VEuPathDB" id="TrichDB:TVAGG3_0402440"/>
<dbReference type="Proteomes" id="UP000001542">
    <property type="component" value="Unassembled WGS sequence"/>
</dbReference>
<dbReference type="Gene3D" id="1.20.920.10">
    <property type="entry name" value="Bromodomain-like"/>
    <property type="match status" value="1"/>
</dbReference>
<dbReference type="GO" id="GO:0000785">
    <property type="term" value="C:chromatin"/>
    <property type="evidence" value="ECO:0000318"/>
    <property type="project" value="GO_Central"/>
</dbReference>
<reference evidence="8" key="2">
    <citation type="journal article" date="2007" name="Science">
        <title>Draft genome sequence of the sexually transmitted pathogen Trichomonas vaginalis.</title>
        <authorList>
            <person name="Carlton J.M."/>
            <person name="Hirt R.P."/>
            <person name="Silva J.C."/>
            <person name="Delcher A.L."/>
            <person name="Schatz M."/>
            <person name="Zhao Q."/>
            <person name="Wortman J.R."/>
            <person name="Bidwell S.L."/>
            <person name="Alsmark U.C.M."/>
            <person name="Besteiro S."/>
            <person name="Sicheritz-Ponten T."/>
            <person name="Noel C.J."/>
            <person name="Dacks J.B."/>
            <person name="Foster P.G."/>
            <person name="Simillion C."/>
            <person name="Van de Peer Y."/>
            <person name="Miranda-Saavedra D."/>
            <person name="Barton G.J."/>
            <person name="Westrop G.D."/>
            <person name="Mueller S."/>
            <person name="Dessi D."/>
            <person name="Fiori P.L."/>
            <person name="Ren Q."/>
            <person name="Paulsen I."/>
            <person name="Zhang H."/>
            <person name="Bastida-Corcuera F.D."/>
            <person name="Simoes-Barbosa A."/>
            <person name="Brown M.T."/>
            <person name="Hayes R.D."/>
            <person name="Mukherjee M."/>
            <person name="Okumura C.Y."/>
            <person name="Schneider R."/>
            <person name="Smith A.J."/>
            <person name="Vanacova S."/>
            <person name="Villalvazo M."/>
            <person name="Haas B.J."/>
            <person name="Pertea M."/>
            <person name="Feldblyum T.V."/>
            <person name="Utterback T.R."/>
            <person name="Shu C.L."/>
            <person name="Osoegawa K."/>
            <person name="de Jong P.J."/>
            <person name="Hrdy I."/>
            <person name="Horvathova L."/>
            <person name="Zubacova Z."/>
            <person name="Dolezal P."/>
            <person name="Malik S.B."/>
            <person name="Logsdon J.M. Jr."/>
            <person name="Henze K."/>
            <person name="Gupta A."/>
            <person name="Wang C.C."/>
            <person name="Dunne R.L."/>
            <person name="Upcroft J.A."/>
            <person name="Upcroft P."/>
            <person name="White O."/>
            <person name="Salzberg S.L."/>
            <person name="Tang P."/>
            <person name="Chiu C.-H."/>
            <person name="Lee Y.-S."/>
            <person name="Embley T.M."/>
            <person name="Coombs G.H."/>
            <person name="Mottram J.C."/>
            <person name="Tachezy J."/>
            <person name="Fraser-Liggett C.M."/>
            <person name="Johnson P.J."/>
        </authorList>
    </citation>
    <scope>NUCLEOTIDE SEQUENCE [LARGE SCALE GENOMIC DNA]</scope>
    <source>
        <strain evidence="8">G3</strain>
    </source>
</reference>
<keyword evidence="9" id="KW-1185">Reference proteome</keyword>
<dbReference type="InterPro" id="IPR036427">
    <property type="entry name" value="Bromodomain-like_sf"/>
</dbReference>
<dbReference type="Gene3D" id="1.20.1270.220">
    <property type="match status" value="1"/>
</dbReference>
<feature type="region of interest" description="Disordered" evidence="5">
    <location>
        <begin position="142"/>
        <end position="179"/>
    </location>
</feature>
<dbReference type="PRINTS" id="PR00503">
    <property type="entry name" value="BROMODOMAIN"/>
</dbReference>
<dbReference type="OrthoDB" id="784962at2759"/>
<dbReference type="SUPFAM" id="SSF47370">
    <property type="entry name" value="Bromodomain"/>
    <property type="match status" value="1"/>
</dbReference>
<dbReference type="RefSeq" id="XP_001309808.1">
    <property type="nucleotide sequence ID" value="XM_001309807.1"/>
</dbReference>
<dbReference type="GO" id="GO:0005634">
    <property type="term" value="C:nucleus"/>
    <property type="evidence" value="ECO:0000318"/>
    <property type="project" value="GO_Central"/>
</dbReference>
<evidence type="ECO:0000256" key="3">
    <source>
        <dbReference type="ARBA" id="ARBA00023163"/>
    </source>
</evidence>
<evidence type="ECO:0000256" key="2">
    <source>
        <dbReference type="ARBA" id="ARBA00023117"/>
    </source>
</evidence>
<feature type="domain" description="NET" evidence="7">
    <location>
        <begin position="169"/>
        <end position="250"/>
    </location>
</feature>
<dbReference type="eggNOG" id="KOG1474">
    <property type="taxonomic scope" value="Eukaryota"/>
</dbReference>
<dbReference type="GO" id="GO:0006338">
    <property type="term" value="P:chromatin remodeling"/>
    <property type="evidence" value="ECO:0000318"/>
    <property type="project" value="GO_Central"/>
</dbReference>
<dbReference type="PANTHER" id="PTHR45926">
    <property type="entry name" value="OSJNBA0053K19.4 PROTEIN"/>
    <property type="match status" value="1"/>
</dbReference>
<dbReference type="Pfam" id="PF00439">
    <property type="entry name" value="Bromodomain"/>
    <property type="match status" value="1"/>
</dbReference>
<dbReference type="STRING" id="5722.A2FDZ9"/>
<dbReference type="InterPro" id="IPR027353">
    <property type="entry name" value="NET_dom"/>
</dbReference>
<keyword evidence="3" id="KW-0804">Transcription</keyword>
<accession>A2FDZ9</accession>
<gene>
    <name evidence="8" type="ORF">TVAG_390850</name>
</gene>
<dbReference type="VEuPathDB" id="TrichDB:TVAG_390850"/>
<dbReference type="KEGG" id="tva:4754655"/>
<name>A2FDZ9_TRIV3</name>
<evidence type="ECO:0000259" key="7">
    <source>
        <dbReference type="PROSITE" id="PS51525"/>
    </source>
</evidence>
<evidence type="ECO:0000256" key="4">
    <source>
        <dbReference type="PROSITE-ProRule" id="PRU00035"/>
    </source>
</evidence>
<keyword evidence="1" id="KW-0805">Transcription regulation</keyword>
<dbReference type="AlphaFoldDB" id="A2FDZ9"/>
<dbReference type="GO" id="GO:0006355">
    <property type="term" value="P:regulation of DNA-templated transcription"/>
    <property type="evidence" value="ECO:0000318"/>
    <property type="project" value="GO_Central"/>
</dbReference>
<dbReference type="InParanoid" id="A2FDZ9"/>
<evidence type="ECO:0000313" key="9">
    <source>
        <dbReference type="Proteomes" id="UP000001542"/>
    </source>
</evidence>
<evidence type="ECO:0000256" key="5">
    <source>
        <dbReference type="SAM" id="MobiDB-lite"/>
    </source>
</evidence>
<protein>
    <submittedName>
        <fullName evidence="8">Bromodomain containing protein</fullName>
    </submittedName>
</protein>
<dbReference type="PROSITE" id="PS51525">
    <property type="entry name" value="NET"/>
    <property type="match status" value="1"/>
</dbReference>
<dbReference type="EMBL" id="DS113740">
    <property type="protein sequence ID" value="EAX96878.1"/>
    <property type="molecule type" value="Genomic_DNA"/>
</dbReference>
<evidence type="ECO:0000256" key="1">
    <source>
        <dbReference type="ARBA" id="ARBA00023015"/>
    </source>
</evidence>
<dbReference type="PROSITE" id="PS50014">
    <property type="entry name" value="BROMODOMAIN_2"/>
    <property type="match status" value="1"/>
</dbReference>
<dbReference type="Pfam" id="PF17035">
    <property type="entry name" value="BET"/>
    <property type="match status" value="1"/>
</dbReference>
<sequence length="250" mass="28657">MSGLTAEQILTIKGIMDKLQERAISRMFAIPVDPERDNCPNYLQIVHHPMDIGTVCQKIEENKYNSVAEWKADVELIWSNSLLYNSNNQFLKFITLDMQKTFSELSKFISDNPVRDWFNKLIYLREQFASATKPFEAHASINRLSQRTPVKPKSLSPKPNQKANKAQKPKKKPINRKPLKKSEIVKLTKQINGLTEDSHLISVIEIIEEEEPNVKIEGETLELNLCDVSPNTLILLRNKVESLLPPQPVQ</sequence>
<dbReference type="SMR" id="A2FDZ9"/>
<reference evidence="8" key="1">
    <citation type="submission" date="2006-10" db="EMBL/GenBank/DDBJ databases">
        <authorList>
            <person name="Amadeo P."/>
            <person name="Zhao Q."/>
            <person name="Wortman J."/>
            <person name="Fraser-Liggett C."/>
            <person name="Carlton J."/>
        </authorList>
    </citation>
    <scope>NUCLEOTIDE SEQUENCE</scope>
    <source>
        <strain evidence="8">G3</strain>
    </source>
</reference>
<dbReference type="InterPro" id="IPR001487">
    <property type="entry name" value="Bromodomain"/>
</dbReference>
<dbReference type="InterPro" id="IPR038336">
    <property type="entry name" value="NET_sf"/>
</dbReference>
<feature type="compositionally biased region" description="Basic residues" evidence="5">
    <location>
        <begin position="165"/>
        <end position="179"/>
    </location>
</feature>